<organism evidence="1 2">
    <name type="scientific">Eumeta variegata</name>
    <name type="common">Bagworm moth</name>
    <name type="synonym">Eumeta japonica</name>
    <dbReference type="NCBI Taxonomy" id="151549"/>
    <lineage>
        <taxon>Eukaryota</taxon>
        <taxon>Metazoa</taxon>
        <taxon>Ecdysozoa</taxon>
        <taxon>Arthropoda</taxon>
        <taxon>Hexapoda</taxon>
        <taxon>Insecta</taxon>
        <taxon>Pterygota</taxon>
        <taxon>Neoptera</taxon>
        <taxon>Endopterygota</taxon>
        <taxon>Lepidoptera</taxon>
        <taxon>Glossata</taxon>
        <taxon>Ditrysia</taxon>
        <taxon>Tineoidea</taxon>
        <taxon>Psychidae</taxon>
        <taxon>Oiketicinae</taxon>
        <taxon>Eumeta</taxon>
    </lineage>
</organism>
<accession>A0A4C1X5D8</accession>
<gene>
    <name evidence="1" type="ORF">EVAR_36149_1</name>
</gene>
<dbReference type="EMBL" id="BGZK01000717">
    <property type="protein sequence ID" value="GBP57497.1"/>
    <property type="molecule type" value="Genomic_DNA"/>
</dbReference>
<comment type="caution">
    <text evidence="1">The sequence shown here is derived from an EMBL/GenBank/DDBJ whole genome shotgun (WGS) entry which is preliminary data.</text>
</comment>
<name>A0A4C1X5D8_EUMVA</name>
<sequence length="94" mass="10396">MYVLEWSTRGAAGTHQEQTEKIIVLPGLAILTPLKVCALCPGTGGTALFTALLPKHCQFIESINNPFYYYLRPKTLDHPPCSDHNARSPRKIAC</sequence>
<keyword evidence="2" id="KW-1185">Reference proteome</keyword>
<evidence type="ECO:0000313" key="2">
    <source>
        <dbReference type="Proteomes" id="UP000299102"/>
    </source>
</evidence>
<protein>
    <submittedName>
        <fullName evidence="1">Uncharacterized protein</fullName>
    </submittedName>
</protein>
<dbReference type="AlphaFoldDB" id="A0A4C1X5D8"/>
<evidence type="ECO:0000313" key="1">
    <source>
        <dbReference type="EMBL" id="GBP57497.1"/>
    </source>
</evidence>
<proteinExistence type="predicted"/>
<reference evidence="1 2" key="1">
    <citation type="journal article" date="2019" name="Commun. Biol.">
        <title>The bagworm genome reveals a unique fibroin gene that provides high tensile strength.</title>
        <authorList>
            <person name="Kono N."/>
            <person name="Nakamura H."/>
            <person name="Ohtoshi R."/>
            <person name="Tomita M."/>
            <person name="Numata K."/>
            <person name="Arakawa K."/>
        </authorList>
    </citation>
    <scope>NUCLEOTIDE SEQUENCE [LARGE SCALE GENOMIC DNA]</scope>
</reference>
<dbReference type="Proteomes" id="UP000299102">
    <property type="component" value="Unassembled WGS sequence"/>
</dbReference>